<gene>
    <name evidence="8" type="ORF">RFI_24012</name>
</gene>
<keyword evidence="7" id="KW-0812">Transmembrane</keyword>
<feature type="compositionally biased region" description="Basic and acidic residues" evidence="6">
    <location>
        <begin position="285"/>
        <end position="311"/>
    </location>
</feature>
<dbReference type="InterPro" id="IPR016024">
    <property type="entry name" value="ARM-type_fold"/>
</dbReference>
<evidence type="ECO:0000256" key="3">
    <source>
        <dbReference type="ARBA" id="ARBA00022448"/>
    </source>
</evidence>
<evidence type="ECO:0000313" key="8">
    <source>
        <dbReference type="EMBL" id="ETO13363.1"/>
    </source>
</evidence>
<evidence type="ECO:0000256" key="1">
    <source>
        <dbReference type="ARBA" id="ARBA00004496"/>
    </source>
</evidence>
<sequence length="444" mass="51824">MASDVKAVSYSFASLTLTIQKTITSKQPEKTTRNRRMTANERQEMIERYKQFEKIDYLWTIMHKWDHVVFDLVRIIGRFVTLQHCHHRAALLCNRTDLLHKQQSQILHSLRQDNATLKLTLDNLNQNKLQIDKNFAYVKYRSQSFFKKKKKTTFFSHFFEFFFFVSLIYFFVIVLLLLYDVTIHSCDFSSFLRQYISKNKMIPSFFPLAKSRIKKKRLKPTKNKVKFTILKKKIKGLTFKDILLANINNRERSKDVLNNERLSSGFSERTRFNDENEWDGNKGQGRGEEKDEEREKKEERSPRIGDDENKAKATQMIIRKCQQQLLSKDENEHLIGAHGIRQLLSSVDKEPPFESILNSGIVPRLIFLMKDSSRTMLRQECTWSVANIASGPSVWIAQVCKLGAIQAFLHALTHSNDIVTINAAILGLANIAGDCTQYRDWILQ</sequence>
<dbReference type="OrthoDB" id="4977at2759"/>
<keyword evidence="4" id="KW-0963">Cytoplasm</keyword>
<feature type="transmembrane region" description="Helical" evidence="7">
    <location>
        <begin position="158"/>
        <end position="179"/>
    </location>
</feature>
<keyword evidence="5" id="KW-0653">Protein transport</keyword>
<dbReference type="EMBL" id="ASPP01020655">
    <property type="protein sequence ID" value="ETO13363.1"/>
    <property type="molecule type" value="Genomic_DNA"/>
</dbReference>
<reference evidence="8 9" key="1">
    <citation type="journal article" date="2013" name="Curr. Biol.">
        <title>The Genome of the Foraminiferan Reticulomyxa filosa.</title>
        <authorList>
            <person name="Glockner G."/>
            <person name="Hulsmann N."/>
            <person name="Schleicher M."/>
            <person name="Noegel A.A."/>
            <person name="Eichinger L."/>
            <person name="Gallinger C."/>
            <person name="Pawlowski J."/>
            <person name="Sierra R."/>
            <person name="Euteneuer U."/>
            <person name="Pillet L."/>
            <person name="Moustafa A."/>
            <person name="Platzer M."/>
            <person name="Groth M."/>
            <person name="Szafranski K."/>
            <person name="Schliwa M."/>
        </authorList>
    </citation>
    <scope>NUCLEOTIDE SEQUENCE [LARGE SCALE GENOMIC DNA]</scope>
</reference>
<organism evidence="8 9">
    <name type="scientific">Reticulomyxa filosa</name>
    <dbReference type="NCBI Taxonomy" id="46433"/>
    <lineage>
        <taxon>Eukaryota</taxon>
        <taxon>Sar</taxon>
        <taxon>Rhizaria</taxon>
        <taxon>Retaria</taxon>
        <taxon>Foraminifera</taxon>
        <taxon>Monothalamids</taxon>
        <taxon>Reticulomyxidae</taxon>
        <taxon>Reticulomyxa</taxon>
    </lineage>
</organism>
<dbReference type="GO" id="GO:0007017">
    <property type="term" value="P:microtubule-based process"/>
    <property type="evidence" value="ECO:0007669"/>
    <property type="project" value="InterPro"/>
</dbReference>
<feature type="non-terminal residue" evidence="8">
    <location>
        <position position="444"/>
    </location>
</feature>
<evidence type="ECO:0000313" key="9">
    <source>
        <dbReference type="Proteomes" id="UP000023152"/>
    </source>
</evidence>
<evidence type="ECO:0000256" key="6">
    <source>
        <dbReference type="SAM" id="MobiDB-lite"/>
    </source>
</evidence>
<dbReference type="InterPro" id="IPR000225">
    <property type="entry name" value="Armadillo"/>
</dbReference>
<comment type="caution">
    <text evidence="8">The sequence shown here is derived from an EMBL/GenBank/DDBJ whole genome shotgun (WGS) entry which is preliminary data.</text>
</comment>
<keyword evidence="7" id="KW-1133">Transmembrane helix</keyword>
<keyword evidence="7" id="KW-0472">Membrane</keyword>
<evidence type="ECO:0000256" key="2">
    <source>
        <dbReference type="ARBA" id="ARBA00010394"/>
    </source>
</evidence>
<dbReference type="GO" id="GO:0005869">
    <property type="term" value="C:dynactin complex"/>
    <property type="evidence" value="ECO:0007669"/>
    <property type="project" value="InterPro"/>
</dbReference>
<keyword evidence="3" id="KW-0813">Transport</keyword>
<dbReference type="Gene3D" id="1.25.10.10">
    <property type="entry name" value="Leucine-rich Repeat Variant"/>
    <property type="match status" value="1"/>
</dbReference>
<dbReference type="InterPro" id="IPR028133">
    <property type="entry name" value="Dynamitin"/>
</dbReference>
<dbReference type="PANTHER" id="PTHR23316">
    <property type="entry name" value="IMPORTIN ALPHA"/>
    <property type="match status" value="1"/>
</dbReference>
<comment type="similarity">
    <text evidence="2">Belongs to the importin alpha family.</text>
</comment>
<name>X6MH99_RETFI</name>
<dbReference type="InterPro" id="IPR011989">
    <property type="entry name" value="ARM-like"/>
</dbReference>
<dbReference type="GO" id="GO:0005737">
    <property type="term" value="C:cytoplasm"/>
    <property type="evidence" value="ECO:0007669"/>
    <property type="project" value="UniProtKB-SubCell"/>
</dbReference>
<accession>X6MH99</accession>
<dbReference type="GO" id="GO:0015031">
    <property type="term" value="P:protein transport"/>
    <property type="evidence" value="ECO:0007669"/>
    <property type="project" value="UniProtKB-KW"/>
</dbReference>
<dbReference type="Proteomes" id="UP000023152">
    <property type="component" value="Unassembled WGS sequence"/>
</dbReference>
<protein>
    <recommendedName>
        <fullName evidence="10">IBB domain-containing protein</fullName>
    </recommendedName>
</protein>
<proteinExistence type="inferred from homology"/>
<dbReference type="Pfam" id="PF04912">
    <property type="entry name" value="Dynamitin"/>
    <property type="match status" value="1"/>
</dbReference>
<dbReference type="Pfam" id="PF00514">
    <property type="entry name" value="Arm"/>
    <property type="match status" value="1"/>
</dbReference>
<dbReference type="SUPFAM" id="SSF48371">
    <property type="entry name" value="ARM repeat"/>
    <property type="match status" value="1"/>
</dbReference>
<feature type="region of interest" description="Disordered" evidence="6">
    <location>
        <begin position="272"/>
        <end position="311"/>
    </location>
</feature>
<evidence type="ECO:0000256" key="4">
    <source>
        <dbReference type="ARBA" id="ARBA00022490"/>
    </source>
</evidence>
<dbReference type="SMART" id="SM00185">
    <property type="entry name" value="ARM"/>
    <property type="match status" value="2"/>
</dbReference>
<comment type="subcellular location">
    <subcellularLocation>
        <location evidence="1">Cytoplasm</location>
    </subcellularLocation>
</comment>
<dbReference type="AlphaFoldDB" id="X6MH99"/>
<evidence type="ECO:0008006" key="10">
    <source>
        <dbReference type="Google" id="ProtNLM"/>
    </source>
</evidence>
<keyword evidence="9" id="KW-1185">Reference proteome</keyword>
<evidence type="ECO:0000256" key="5">
    <source>
        <dbReference type="ARBA" id="ARBA00022927"/>
    </source>
</evidence>
<evidence type="ECO:0000256" key="7">
    <source>
        <dbReference type="SAM" id="Phobius"/>
    </source>
</evidence>